<accession>A0A5S4ZPP3</accession>
<dbReference type="InterPro" id="IPR008533">
    <property type="entry name" value="DUF815"/>
</dbReference>
<keyword evidence="3" id="KW-1185">Reference proteome</keyword>
<gene>
    <name evidence="2" type="ORF">LX24_02154</name>
</gene>
<dbReference type="SMART" id="SM00382">
    <property type="entry name" value="AAA"/>
    <property type="match status" value="1"/>
</dbReference>
<dbReference type="Pfam" id="PF05673">
    <property type="entry name" value="DUF815"/>
    <property type="match status" value="1"/>
</dbReference>
<organism evidence="2 3">
    <name type="scientific">Desulfallas thermosapovorans DSM 6562</name>
    <dbReference type="NCBI Taxonomy" id="1121431"/>
    <lineage>
        <taxon>Bacteria</taxon>
        <taxon>Bacillati</taxon>
        <taxon>Bacillota</taxon>
        <taxon>Clostridia</taxon>
        <taxon>Eubacteriales</taxon>
        <taxon>Desulfallaceae</taxon>
        <taxon>Desulfallas</taxon>
    </lineage>
</organism>
<dbReference type="InterPro" id="IPR027417">
    <property type="entry name" value="P-loop_NTPase"/>
</dbReference>
<evidence type="ECO:0000313" key="3">
    <source>
        <dbReference type="Proteomes" id="UP000323166"/>
    </source>
</evidence>
<comment type="caution">
    <text evidence="2">The sequence shown here is derived from an EMBL/GenBank/DDBJ whole genome shotgun (WGS) entry which is preliminary data.</text>
</comment>
<evidence type="ECO:0000259" key="1">
    <source>
        <dbReference type="SMART" id="SM00382"/>
    </source>
</evidence>
<dbReference type="AlphaFoldDB" id="A0A5S4ZPP3"/>
<protein>
    <recommendedName>
        <fullName evidence="1">AAA+ ATPase domain-containing protein</fullName>
    </recommendedName>
</protein>
<dbReference type="RefSeq" id="WP_166512147.1">
    <property type="nucleotide sequence ID" value="NZ_VNHM01000012.1"/>
</dbReference>
<evidence type="ECO:0000313" key="2">
    <source>
        <dbReference type="EMBL" id="TYO94687.1"/>
    </source>
</evidence>
<dbReference type="PANTHER" id="PTHR42935">
    <property type="entry name" value="SLR0930 PROTEIN"/>
    <property type="match status" value="1"/>
</dbReference>
<dbReference type="Proteomes" id="UP000323166">
    <property type="component" value="Unassembled WGS sequence"/>
</dbReference>
<reference evidence="2 3" key="1">
    <citation type="submission" date="2019-07" db="EMBL/GenBank/DDBJ databases">
        <title>Genomic Encyclopedia of Type Strains, Phase I: the one thousand microbial genomes (KMG-I) project.</title>
        <authorList>
            <person name="Kyrpides N."/>
        </authorList>
    </citation>
    <scope>NUCLEOTIDE SEQUENCE [LARGE SCALE GENOMIC DNA]</scope>
    <source>
        <strain evidence="2 3">DSM 6562</strain>
    </source>
</reference>
<dbReference type="PANTHER" id="PTHR42935:SF1">
    <property type="entry name" value="SLR0930 PROTEIN"/>
    <property type="match status" value="1"/>
</dbReference>
<dbReference type="Gene3D" id="3.40.50.300">
    <property type="entry name" value="P-loop containing nucleotide triphosphate hydrolases"/>
    <property type="match status" value="1"/>
</dbReference>
<proteinExistence type="predicted"/>
<feature type="domain" description="AAA+ ATPase" evidence="1">
    <location>
        <begin position="241"/>
        <end position="358"/>
    </location>
</feature>
<dbReference type="InterPro" id="IPR003593">
    <property type="entry name" value="AAA+_ATPase"/>
</dbReference>
<dbReference type="CDD" id="cd00009">
    <property type="entry name" value="AAA"/>
    <property type="match status" value="1"/>
</dbReference>
<dbReference type="SUPFAM" id="SSF52540">
    <property type="entry name" value="P-loop containing nucleoside triphosphate hydrolases"/>
    <property type="match status" value="1"/>
</dbReference>
<name>A0A5S4ZPP3_9FIRM</name>
<dbReference type="EMBL" id="VNHM01000012">
    <property type="protein sequence ID" value="TYO94687.1"/>
    <property type="molecule type" value="Genomic_DNA"/>
</dbReference>
<sequence length="446" mass="50714">MLNFQPVIEALPGLTVYRNILKDPIVKSVIEHLLALANPTGTIHPVHSYGRVYHMLAMTQNPLTSSDAWQNHLLELILSDVNPFSRAAYTPGGDYTVFKAAVHWDLSILQCLFEISVQDIHNATIEVLDNCFPVTHRPPLPRWTAPRPPAGEQSGLHNRRVQMKRELAAARRWDKLAEQLAHYYATYGCGIFGRFIAFKWQNGILQGVDRPDPIKLNGLFEYTDIREQVIANTRQFLNGYPANNLLLYGDRGTGKSSTVKALLNEYWSQGLRLVEVPKKQLPDYHSIVQELRHNKHRFILFVDDLSFEENETEFKDLKALLEGGIEDRPGNVLIYATSNRRHLIKETFADRVKNNTGGEIHAMDSVQEKLSLADRFGITVIFPTPDQETFLKIAVGLAEQRGLPLPPQELRQRALHWSMWQNGRSPRSARQFVDQLEGQLAMENGA</sequence>